<dbReference type="Proteomes" id="UP001549122">
    <property type="component" value="Unassembled WGS sequence"/>
</dbReference>
<keyword evidence="1 3" id="KW-0238">DNA-binding</keyword>
<evidence type="ECO:0000256" key="1">
    <source>
        <dbReference type="ARBA" id="ARBA00023125"/>
    </source>
</evidence>
<evidence type="ECO:0000259" key="2">
    <source>
        <dbReference type="PROSITE" id="PS50987"/>
    </source>
</evidence>
<dbReference type="InterPro" id="IPR036388">
    <property type="entry name" value="WH-like_DNA-bd_sf"/>
</dbReference>
<evidence type="ECO:0000313" key="4">
    <source>
        <dbReference type="Proteomes" id="UP001549122"/>
    </source>
</evidence>
<dbReference type="InterPro" id="IPR001845">
    <property type="entry name" value="HTH_ArsR_DNA-bd_dom"/>
</dbReference>
<evidence type="ECO:0000313" key="3">
    <source>
        <dbReference type="EMBL" id="MET3557967.1"/>
    </source>
</evidence>
<keyword evidence="4" id="KW-1185">Reference proteome</keyword>
<reference evidence="3 4" key="1">
    <citation type="submission" date="2024-06" db="EMBL/GenBank/DDBJ databases">
        <title>Genomic Encyclopedia of Type Strains, Phase IV (KMG-IV): sequencing the most valuable type-strain genomes for metagenomic binning, comparative biology and taxonomic classification.</title>
        <authorList>
            <person name="Goeker M."/>
        </authorList>
    </citation>
    <scope>NUCLEOTIDE SEQUENCE [LARGE SCALE GENOMIC DNA]</scope>
    <source>
        <strain evidence="3 4">DSM 28303</strain>
    </source>
</reference>
<dbReference type="Gene3D" id="1.10.10.10">
    <property type="entry name" value="Winged helix-like DNA-binding domain superfamily/Winged helix DNA-binding domain"/>
    <property type="match status" value="1"/>
</dbReference>
<dbReference type="GO" id="GO:0003677">
    <property type="term" value="F:DNA binding"/>
    <property type="evidence" value="ECO:0007669"/>
    <property type="project" value="UniProtKB-KW"/>
</dbReference>
<sequence>MDSHYSELDSQILDYLYVPLIATAQKEDFEWDMTPREREILAEAWEVFEALQQDLAPLKTRIEAALPFTKVGLSLAHLAYFYLLDQGKRPSSWEEFLNQLASLSEGDLLFCLSVGLSVELDREIEDTQVSLIAAIEQSDMKPAEKWYWSQAVWHPLETMQEITDLLSEIGVRYQPYFDKYQKEREAFAARIDLEELMNAVPHVQNALGNALSDGAIRLFVISPWHTRFSLVGLDKLTNLGLIVTLSTRMDRVLQERNVFDMEDFVATLKVIGDETRYQILVELLKPHAKNKDIAEKLGITNAAVSFHTQKLITSQVLVYAGEDKPQKYQINQRLLEALIDKLQTDLT</sequence>
<accession>A0ABV2FHF3</accession>
<organism evidence="3 4">
    <name type="scientific">Streptococcus rupicaprae</name>
    <dbReference type="NCBI Taxonomy" id="759619"/>
    <lineage>
        <taxon>Bacteria</taxon>
        <taxon>Bacillati</taxon>
        <taxon>Bacillota</taxon>
        <taxon>Bacilli</taxon>
        <taxon>Lactobacillales</taxon>
        <taxon>Streptococcaceae</taxon>
        <taxon>Streptococcus</taxon>
    </lineage>
</organism>
<dbReference type="InterPro" id="IPR036390">
    <property type="entry name" value="WH_DNA-bd_sf"/>
</dbReference>
<name>A0ABV2FHF3_9STRE</name>
<dbReference type="SUPFAM" id="SSF46785">
    <property type="entry name" value="Winged helix' DNA-binding domain"/>
    <property type="match status" value="1"/>
</dbReference>
<dbReference type="Pfam" id="PF13412">
    <property type="entry name" value="HTH_24"/>
    <property type="match status" value="1"/>
</dbReference>
<dbReference type="EMBL" id="JBEPLO010000009">
    <property type="protein sequence ID" value="MET3557967.1"/>
    <property type="molecule type" value="Genomic_DNA"/>
</dbReference>
<feature type="domain" description="HTH arsR-type" evidence="2">
    <location>
        <begin position="256"/>
        <end position="347"/>
    </location>
</feature>
<dbReference type="CDD" id="cd00090">
    <property type="entry name" value="HTH_ARSR"/>
    <property type="match status" value="1"/>
</dbReference>
<gene>
    <name evidence="3" type="ORF">ABID29_001079</name>
</gene>
<proteinExistence type="predicted"/>
<protein>
    <submittedName>
        <fullName evidence="3">DNA-binding transcriptional ArsR family regulator</fullName>
    </submittedName>
</protein>
<dbReference type="PROSITE" id="PS50987">
    <property type="entry name" value="HTH_ARSR_2"/>
    <property type="match status" value="1"/>
</dbReference>
<dbReference type="SMART" id="SM00418">
    <property type="entry name" value="HTH_ARSR"/>
    <property type="match status" value="1"/>
</dbReference>
<comment type="caution">
    <text evidence="3">The sequence shown here is derived from an EMBL/GenBank/DDBJ whole genome shotgun (WGS) entry which is preliminary data.</text>
</comment>
<dbReference type="InterPro" id="IPR011991">
    <property type="entry name" value="ArsR-like_HTH"/>
</dbReference>
<dbReference type="RefSeq" id="WP_354364926.1">
    <property type="nucleotide sequence ID" value="NZ_JBEPLO010000009.1"/>
</dbReference>